<feature type="non-terminal residue" evidence="1">
    <location>
        <position position="1"/>
    </location>
</feature>
<accession>U6L5N7</accession>
<dbReference type="OrthoDB" id="474038at2759"/>
<keyword evidence="2" id="KW-1185">Reference proteome</keyword>
<dbReference type="Proteomes" id="UP000030747">
    <property type="component" value="Unassembled WGS sequence"/>
</dbReference>
<gene>
    <name evidence="1" type="ORF">ETH_00022090</name>
</gene>
<evidence type="ECO:0000313" key="1">
    <source>
        <dbReference type="EMBL" id="CDJ45456.1"/>
    </source>
</evidence>
<reference evidence="1" key="1">
    <citation type="submission" date="2013-10" db="EMBL/GenBank/DDBJ databases">
        <title>Genomic analysis of the causative agents of coccidiosis in chickens.</title>
        <authorList>
            <person name="Reid A.J."/>
            <person name="Blake D."/>
            <person name="Billington K."/>
            <person name="Browne H."/>
            <person name="Dunn M."/>
            <person name="Hung S."/>
            <person name="Kawahara F."/>
            <person name="Miranda-Saavedra D."/>
            <person name="Mourier T."/>
            <person name="Nagra H."/>
            <person name="Otto T.D."/>
            <person name="Rawlings N."/>
            <person name="Sanchez A."/>
            <person name="Sanders M."/>
            <person name="Subramaniam C."/>
            <person name="Tay Y."/>
            <person name="Dear P."/>
            <person name="Doerig C."/>
            <person name="Gruber A."/>
            <person name="Parkinson J."/>
            <person name="Shirley M."/>
            <person name="Wan K.L."/>
            <person name="Berriman M."/>
            <person name="Tomley F."/>
            <person name="Pain A."/>
        </authorList>
    </citation>
    <scope>NUCLEOTIDE SEQUENCE [LARGE SCALE GENOMIC DNA]</scope>
    <source>
        <strain evidence="1">Houghton</strain>
    </source>
</reference>
<dbReference type="AlphaFoldDB" id="U6L5N7"/>
<evidence type="ECO:0000313" key="2">
    <source>
        <dbReference type="Proteomes" id="UP000030747"/>
    </source>
</evidence>
<reference evidence="1" key="2">
    <citation type="submission" date="2013-10" db="EMBL/GenBank/DDBJ databases">
        <authorList>
            <person name="Aslett M."/>
        </authorList>
    </citation>
    <scope>NUCLEOTIDE SEQUENCE [LARGE SCALE GENOMIC DNA]</scope>
    <source>
        <strain evidence="1">Houghton</strain>
    </source>
</reference>
<protein>
    <submittedName>
        <fullName evidence="1">Uncharacterized protein</fullName>
    </submittedName>
</protein>
<dbReference type="GeneID" id="25253530"/>
<dbReference type="EMBL" id="HG678271">
    <property type="protein sequence ID" value="CDJ45456.1"/>
    <property type="molecule type" value="Genomic_DNA"/>
</dbReference>
<proteinExistence type="predicted"/>
<name>U6L5N7_EIMTE</name>
<organism evidence="1 2">
    <name type="scientific">Eimeria tenella</name>
    <name type="common">Coccidian parasite</name>
    <dbReference type="NCBI Taxonomy" id="5802"/>
    <lineage>
        <taxon>Eukaryota</taxon>
        <taxon>Sar</taxon>
        <taxon>Alveolata</taxon>
        <taxon>Apicomplexa</taxon>
        <taxon>Conoidasida</taxon>
        <taxon>Coccidia</taxon>
        <taxon>Eucoccidiorida</taxon>
        <taxon>Eimeriorina</taxon>
        <taxon>Eimeriidae</taxon>
        <taxon>Eimeria</taxon>
    </lineage>
</organism>
<dbReference type="RefSeq" id="XP_013236202.1">
    <property type="nucleotide sequence ID" value="XM_013380748.1"/>
</dbReference>
<sequence length="55" mass="6330">ELLEVNRRGLRGVGVVGEANKKAVITQRDSRGVPYRSTNRALRRLNSEFRWDPVH</sequence>